<gene>
    <name evidence="1" type="ORF">LEP1GSC067_1283</name>
</gene>
<protein>
    <submittedName>
        <fullName evidence="1">Uncharacterized protein</fullName>
    </submittedName>
</protein>
<evidence type="ECO:0000313" key="2">
    <source>
        <dbReference type="Proteomes" id="UP000011754"/>
    </source>
</evidence>
<dbReference type="AlphaFoldDB" id="M3EYQ8"/>
<comment type="caution">
    <text evidence="1">The sequence shown here is derived from an EMBL/GenBank/DDBJ whole genome shotgun (WGS) entry which is preliminary data.</text>
</comment>
<organism evidence="1 2">
    <name type="scientific">Leptospira interrogans serovar Lora str. TE 1992</name>
    <dbReference type="NCBI Taxonomy" id="1193028"/>
    <lineage>
        <taxon>Bacteria</taxon>
        <taxon>Pseudomonadati</taxon>
        <taxon>Spirochaetota</taxon>
        <taxon>Spirochaetia</taxon>
        <taxon>Leptospirales</taxon>
        <taxon>Leptospiraceae</taxon>
        <taxon>Leptospira</taxon>
    </lineage>
</organism>
<proteinExistence type="predicted"/>
<evidence type="ECO:0000313" key="1">
    <source>
        <dbReference type="EMBL" id="EMF43537.1"/>
    </source>
</evidence>
<reference evidence="1 2" key="1">
    <citation type="submission" date="2013-01" db="EMBL/GenBank/DDBJ databases">
        <authorList>
            <person name="Harkins D.M."/>
            <person name="Durkin A.S."/>
            <person name="Brinkac L.M."/>
            <person name="Haft D.H."/>
            <person name="Selengut J.D."/>
            <person name="Sanka R."/>
            <person name="DePew J."/>
            <person name="Purushe J."/>
            <person name="Hartskeerl R.A."/>
            <person name="Ahmed A."/>
            <person name="van der Linden H."/>
            <person name="Goris M.G.A."/>
            <person name="Vinetz J.M."/>
            <person name="Sutton G.G."/>
            <person name="Nierman W.C."/>
            <person name="Fouts D.E."/>
        </authorList>
    </citation>
    <scope>NUCLEOTIDE SEQUENCE [LARGE SCALE GENOMIC DNA]</scope>
    <source>
        <strain evidence="1 2">TE 1992</strain>
    </source>
</reference>
<sequence>MPIYSLWKNQVFIKRISYAELTLNKMINYDRNVDYEKMKYGKEKNFLAD</sequence>
<name>M3EYQ8_LEPIR</name>
<accession>M3EYQ8</accession>
<dbReference type="EMBL" id="AKWW02000026">
    <property type="protein sequence ID" value="EMF43537.1"/>
    <property type="molecule type" value="Genomic_DNA"/>
</dbReference>
<dbReference type="Proteomes" id="UP000011754">
    <property type="component" value="Unassembled WGS sequence"/>
</dbReference>